<name>A0ACC3S3N3_9PEZI</name>
<proteinExistence type="predicted"/>
<protein>
    <submittedName>
        <fullName evidence="1">Uncharacterized protein</fullName>
    </submittedName>
</protein>
<sequence>MANLKRLWWGPHFAWVGKLPGEDTLFDAYMGVYFLLLNYRTCSDAENSPLGASCAQSLQPSLLKRIAKLDFRWKVPKGRDFCGRAHDTTHLATAGRLRNTSNLSYGCSSEPSTHLNHSAPHTEHARCHKHQIDPLPQLRAMAPVTTEASLSSRPTVDDLTGDNYYAQLARKYWLGKKKAPKVQPKVVQQELWEHLEGEGLAYGSLLLLEQLQLLEKYLWPGYTEDSSNQHVLLLALLVNIKRREGLAVWEHFSSQADDFSSFFRRVLYMTIDPSVSTKLRTHLITFVIGAFQSLDSGIIRKECAPLVSISIWHNLHSDAAREQRLGKTVQLSKAWRAAGRKYGAADEANQARLRFERSWLFSLALDFLVRLYNTESQDKSDDVAYCERFIELLSDLQSQLPTRRYVNTLLQDLNILSAIKLSPLYSDEDNSLLRDLYNLLCHYTYFPIDDHSGREYSQMQYDQIHHDSLSRLQRVALKNFKEKLSVLILSNFGSLENRADLEEHLSSLSDEELARLCGLLGFRTTYPESSLVVRDRTFYTELLLDAYERRPMYQESIRNLPVLPTERPIYESTFARTEDYNGSRPLAIPKLNLQYLTMGDFLWRSFILYRNEAFYEIRKHLEDTVKRVQPQRRGVITKFEGFSKMAIPISKPAIIEVSPPKVGKSHPAKVEVEVSLDVSRLSPAIRREWETLRQDDIVYLAAVQPRDSTTPALTNGHGQAGELPPSGLKHLRCAEVVQVLDENSKPLRDVREQADGFSSRARQRRLLLRLDAEAYQADKEQADKGKPDIYESINLLVRRRGRENNFKPVLQSIKHLALSDVPAPEWLQEVFLGYSDPAAATYQRLPNRLKAIDYRDTFLDWQHLVESLPGKIVEPDASQNGSFPPPYVLETTTSEAPAAPAARPSKKRRREQPEAAQPATVEAVKVSTYKPTNTGPYPNDVPKKNTVRFTPAQIEAITSGTQPGLTVIVGPPGTGKTDVATQIINNIYHNFPQQRTLLVAHSNQSLNQLFQKITALDIDERHLLRLGHGEEELETEASYSKHGRVESLLENAAYHLAEVTRLASSISAPGAHGSTCETADYFNQVYVKPAWTRYWDEVKAGASSEELIEKFPFHAYFATAPQPLFPPGASREELVDIASGCNHHLDHIFDTLADTRPFEILRSNRDKANYLLIKEARIIAMTSTHAAMRRQEIADLGFRYDNVIMEEAAQITEVENFIPLALQNPRDGEMKLQRIVLVGDHLQNSPIIQNMAFRQYANLEQSLFLRLVRLGVPTILLDQQGRARPSIAELYKWRYPQLTNLPIVTSAPEFVRANAGFAYDYQFIDVPDYKGKGETEPSPHFIQNLGEAEYAVAIFQYMRLLGYPAERISILTTYAGQKALVQDVLKHRCKGNRLFGLPGKISTVDKYQGEQNDYIILSLTRTSRPGYLRDIRRLTVALSRARLGLYILGRRQVFESCFELREAFDKLWQRPDKLALATGEMFPTERAVGDKVEATEMEGVEHLGQYVFEMTNAKVEALKKGGGVLPPAANTRLEDDDEGEEQGYGEDGGEEVVDEVELA</sequence>
<dbReference type="Proteomes" id="UP001320706">
    <property type="component" value="Unassembled WGS sequence"/>
</dbReference>
<comment type="caution">
    <text evidence="1">The sequence shown here is derived from an EMBL/GenBank/DDBJ whole genome shotgun (WGS) entry which is preliminary data.</text>
</comment>
<organism evidence="1 2">
    <name type="scientific">Zalaria obscura</name>
    <dbReference type="NCBI Taxonomy" id="2024903"/>
    <lineage>
        <taxon>Eukaryota</taxon>
        <taxon>Fungi</taxon>
        <taxon>Dikarya</taxon>
        <taxon>Ascomycota</taxon>
        <taxon>Pezizomycotina</taxon>
        <taxon>Dothideomycetes</taxon>
        <taxon>Dothideomycetidae</taxon>
        <taxon>Dothideales</taxon>
        <taxon>Zalariaceae</taxon>
        <taxon>Zalaria</taxon>
    </lineage>
</organism>
<evidence type="ECO:0000313" key="1">
    <source>
        <dbReference type="EMBL" id="KAK8192650.1"/>
    </source>
</evidence>
<gene>
    <name evidence="1" type="ORF">M8818_007822</name>
</gene>
<accession>A0ACC3S3N3</accession>
<keyword evidence="2" id="KW-1185">Reference proteome</keyword>
<dbReference type="EMBL" id="JAMKPW020000044">
    <property type="protein sequence ID" value="KAK8192650.1"/>
    <property type="molecule type" value="Genomic_DNA"/>
</dbReference>
<evidence type="ECO:0000313" key="2">
    <source>
        <dbReference type="Proteomes" id="UP001320706"/>
    </source>
</evidence>
<reference evidence="1" key="1">
    <citation type="submission" date="2024-02" db="EMBL/GenBank/DDBJ databases">
        <title>Metagenome Assembled Genome of Zalaria obscura JY119.</title>
        <authorList>
            <person name="Vighnesh L."/>
            <person name="Jagadeeshwari U."/>
            <person name="Venkata Ramana C."/>
            <person name="Sasikala C."/>
        </authorList>
    </citation>
    <scope>NUCLEOTIDE SEQUENCE</scope>
    <source>
        <strain evidence="1">JY119</strain>
    </source>
</reference>